<dbReference type="InterPro" id="IPR007832">
    <property type="entry name" value="RNA_pol_Rpc34"/>
</dbReference>
<dbReference type="Gene3D" id="1.10.10.10">
    <property type="entry name" value="Winged helix-like DNA-binding domain superfamily/Winged helix DNA-binding domain"/>
    <property type="match status" value="1"/>
</dbReference>
<dbReference type="GO" id="GO:0005666">
    <property type="term" value="C:RNA polymerase III complex"/>
    <property type="evidence" value="ECO:0007669"/>
    <property type="project" value="InterPro"/>
</dbReference>
<evidence type="ECO:0000256" key="4">
    <source>
        <dbReference type="ARBA" id="ARBA00023163"/>
    </source>
</evidence>
<comment type="similarity">
    <text evidence="2">Belongs to the eukaryotic RPC34/RPC39 RNA polymerase subunit family.</text>
</comment>
<keyword evidence="4" id="KW-0804">Transcription</keyword>
<name>A0A7J7ICM8_9RHOD</name>
<protein>
    <submittedName>
        <fullName evidence="7">Dna-directed rna polymerase iii subunit</fullName>
    </submittedName>
</protein>
<gene>
    <name evidence="7" type="primary">POLR3F</name>
    <name evidence="7" type="ORF">F1559_000097</name>
</gene>
<evidence type="ECO:0000256" key="1">
    <source>
        <dbReference type="ARBA" id="ARBA00004123"/>
    </source>
</evidence>
<dbReference type="OrthoDB" id="1608at2759"/>
<sequence>MSSSNSVLELTEFILQFLQGRASAGTTQPAVRQSELVAEIRLHRRETSALGAEMELTSISGASESAQTLDQRIAEALNTLLKAGDIQLVRQQRHRGELMIQLANAQRKRLAGLSNTERAVYEQVRVAGEYGVWVRHIRGRLGLPLSDVNRALKELQRRELVKQVQNVRNKTRKLYMLAELEPSREVTGGPFYDDEGTFDHEFIHQLRELIWRRLMQVPWTSANELTKFLNQSNVLRFTLEPTDLEMVLQTMCWDLMLCRATDTSAQVRQVRNARGLEQHKTRNSRVPHGSSKTADGMDSNTEFYYACVRGRDGLASIPDAFVPPERLGFGSALSQVPCTKCPVREKCSRLNPVVNARICPYLEAWTRSMCS</sequence>
<keyword evidence="5" id="KW-0539">Nucleus</keyword>
<keyword evidence="3 7" id="KW-0240">DNA-directed RNA polymerase</keyword>
<dbReference type="InterPro" id="IPR016049">
    <property type="entry name" value="RNA_pol_Rpc34-like"/>
</dbReference>
<dbReference type="InterPro" id="IPR036390">
    <property type="entry name" value="WH_DNA-bd_sf"/>
</dbReference>
<comment type="subcellular location">
    <subcellularLocation>
        <location evidence="1">Nucleus</location>
    </subcellularLocation>
</comment>
<dbReference type="Proteomes" id="UP000530660">
    <property type="component" value="Unassembled WGS sequence"/>
</dbReference>
<dbReference type="GO" id="GO:0005737">
    <property type="term" value="C:cytoplasm"/>
    <property type="evidence" value="ECO:0007669"/>
    <property type="project" value="UniProtKB-ARBA"/>
</dbReference>
<dbReference type="GO" id="GO:0006383">
    <property type="term" value="P:transcription by RNA polymerase III"/>
    <property type="evidence" value="ECO:0007669"/>
    <property type="project" value="InterPro"/>
</dbReference>
<evidence type="ECO:0000313" key="7">
    <source>
        <dbReference type="EMBL" id="KAF6000480.1"/>
    </source>
</evidence>
<evidence type="ECO:0000256" key="6">
    <source>
        <dbReference type="SAM" id="MobiDB-lite"/>
    </source>
</evidence>
<dbReference type="SUPFAM" id="SSF46785">
    <property type="entry name" value="Winged helix' DNA-binding domain"/>
    <property type="match status" value="1"/>
</dbReference>
<evidence type="ECO:0000256" key="3">
    <source>
        <dbReference type="ARBA" id="ARBA00022478"/>
    </source>
</evidence>
<dbReference type="FunFam" id="1.10.10.10:FF:000116">
    <property type="entry name" value="DNA-directed RNA polymerase III subunit RPC6"/>
    <property type="match status" value="1"/>
</dbReference>
<evidence type="ECO:0000256" key="2">
    <source>
        <dbReference type="ARBA" id="ARBA00011038"/>
    </source>
</evidence>
<evidence type="ECO:0000256" key="5">
    <source>
        <dbReference type="ARBA" id="ARBA00023242"/>
    </source>
</evidence>
<dbReference type="InterPro" id="IPR036388">
    <property type="entry name" value="WH-like_DNA-bd_sf"/>
</dbReference>
<feature type="region of interest" description="Disordered" evidence="6">
    <location>
        <begin position="274"/>
        <end position="293"/>
    </location>
</feature>
<dbReference type="GO" id="GO:0005654">
    <property type="term" value="C:nucleoplasm"/>
    <property type="evidence" value="ECO:0007669"/>
    <property type="project" value="UniProtKB-ARBA"/>
</dbReference>
<dbReference type="PANTHER" id="PTHR12780">
    <property type="entry name" value="RNA POLYMERASE III DNA DIRECTED , 39KD SUBUNIT-RELATED"/>
    <property type="match status" value="1"/>
</dbReference>
<reference evidence="7 8" key="1">
    <citation type="journal article" date="2020" name="J. Phycol.">
        <title>Comparative genome analysis reveals Cyanidiococcus gen. nov., a new extremophilic red algal genus sister to Cyanidioschyzon (Cyanidioschyzonaceae, Rhodophyta).</title>
        <authorList>
            <person name="Liu S.-L."/>
            <person name="Chiang Y.-R."/>
            <person name="Yoon H.S."/>
            <person name="Fu H.-Y."/>
        </authorList>
    </citation>
    <scope>NUCLEOTIDE SEQUENCE [LARGE SCALE GENOMIC DNA]</scope>
    <source>
        <strain evidence="7 8">THAL066</strain>
    </source>
</reference>
<evidence type="ECO:0000313" key="8">
    <source>
        <dbReference type="Proteomes" id="UP000530660"/>
    </source>
</evidence>
<comment type="caution">
    <text evidence="7">The sequence shown here is derived from an EMBL/GenBank/DDBJ whole genome shotgun (WGS) entry which is preliminary data.</text>
</comment>
<proteinExistence type="inferred from homology"/>
<dbReference type="Pfam" id="PF05158">
    <property type="entry name" value="RNA_pol_Rpc34"/>
    <property type="match status" value="2"/>
</dbReference>
<dbReference type="AlphaFoldDB" id="A0A7J7ICM8"/>
<accession>A0A7J7ICM8</accession>
<dbReference type="EMBL" id="VWRR01000019">
    <property type="protein sequence ID" value="KAF6000480.1"/>
    <property type="molecule type" value="Genomic_DNA"/>
</dbReference>
<organism evidence="7 8">
    <name type="scientific">Cyanidiococcus yangmingshanensis</name>
    <dbReference type="NCBI Taxonomy" id="2690220"/>
    <lineage>
        <taxon>Eukaryota</taxon>
        <taxon>Rhodophyta</taxon>
        <taxon>Bangiophyceae</taxon>
        <taxon>Cyanidiales</taxon>
        <taxon>Cyanidiaceae</taxon>
        <taxon>Cyanidiococcus</taxon>
    </lineage>
</organism>
<keyword evidence="8" id="KW-1185">Reference proteome</keyword>